<dbReference type="OrthoDB" id="9764804at2"/>
<protein>
    <submittedName>
        <fullName evidence="4">Glycosyl hydrolase, BNR repeat-containing protein</fullName>
    </submittedName>
</protein>
<dbReference type="eggNOG" id="COG4447">
    <property type="taxonomic scope" value="Bacteria"/>
</dbReference>
<dbReference type="PANTHER" id="PTHR43739:SF5">
    <property type="entry name" value="EXO-ALPHA-SIALIDASE"/>
    <property type="match status" value="1"/>
</dbReference>
<keyword evidence="1" id="KW-0677">Repeat</keyword>
<name>Q01QA7_SOLUE</name>
<dbReference type="KEGG" id="sus:Acid_7252"/>
<dbReference type="HOGENOM" id="CLU_004847_0_0_0"/>
<feature type="compositionally biased region" description="Gly residues" evidence="2">
    <location>
        <begin position="749"/>
        <end position="764"/>
    </location>
</feature>
<dbReference type="CDD" id="cd15482">
    <property type="entry name" value="Sialidase_non-viral"/>
    <property type="match status" value="1"/>
</dbReference>
<dbReference type="InterPro" id="IPR052025">
    <property type="entry name" value="Xyloglucanase_GH74"/>
</dbReference>
<keyword evidence="4" id="KW-0378">Hydrolase</keyword>
<dbReference type="EMBL" id="CP000473">
    <property type="protein sequence ID" value="ABJ88163.1"/>
    <property type="molecule type" value="Genomic_DNA"/>
</dbReference>
<feature type="region of interest" description="Disordered" evidence="2">
    <location>
        <begin position="749"/>
        <end position="768"/>
    </location>
</feature>
<evidence type="ECO:0000256" key="2">
    <source>
        <dbReference type="SAM" id="MobiDB-lite"/>
    </source>
</evidence>
<dbReference type="Gene3D" id="2.130.10.10">
    <property type="entry name" value="YVTN repeat-like/Quinoprotein amine dehydrogenase"/>
    <property type="match status" value="4"/>
</dbReference>
<dbReference type="InterPro" id="IPR036278">
    <property type="entry name" value="Sialidase_sf"/>
</dbReference>
<dbReference type="GO" id="GO:0016787">
    <property type="term" value="F:hydrolase activity"/>
    <property type="evidence" value="ECO:0007669"/>
    <property type="project" value="UniProtKB-KW"/>
</dbReference>
<evidence type="ECO:0000259" key="3">
    <source>
        <dbReference type="Pfam" id="PF15902"/>
    </source>
</evidence>
<dbReference type="PANTHER" id="PTHR43739">
    <property type="entry name" value="XYLOGLUCANASE (EUROFUNG)"/>
    <property type="match status" value="1"/>
</dbReference>
<evidence type="ECO:0000256" key="1">
    <source>
        <dbReference type="ARBA" id="ARBA00022737"/>
    </source>
</evidence>
<dbReference type="SUPFAM" id="SSF110296">
    <property type="entry name" value="Oligoxyloglucan reducing end-specific cellobiohydrolase"/>
    <property type="match status" value="2"/>
</dbReference>
<evidence type="ECO:0000313" key="4">
    <source>
        <dbReference type="EMBL" id="ABJ88163.1"/>
    </source>
</evidence>
<gene>
    <name evidence="4" type="ordered locus">Acid_7252</name>
</gene>
<dbReference type="InterPro" id="IPR015943">
    <property type="entry name" value="WD40/YVTN_repeat-like_dom_sf"/>
</dbReference>
<dbReference type="InParanoid" id="Q01QA7"/>
<dbReference type="Pfam" id="PF15902">
    <property type="entry name" value="Sortilin-Vps10"/>
    <property type="match status" value="2"/>
</dbReference>
<dbReference type="InterPro" id="IPR031778">
    <property type="entry name" value="Sortilin_N"/>
</dbReference>
<sequence precursor="true">MKALKIATLFLCPLLLVGQPPDLVKELKFRQVGPFRGGRSVTVTGVASQPDVYYFGAVGGGVFKTTDSGLSWVPVSDGQFRTGSVGAIAVADSDPNVVYAGMGEACVRGNATHGDGVYKSVDAGRTWKNVGLQDSYHIGAVRIHPKNPDIVYVAAVGHLWGPNEMRGVYRTTDGGATWKQILKRDNKTGAVDLAMDPSNPRVLYASFWEISRKPWRMDSGGPGSGLFKSTDGGDTWNEISRAPGLPRGVLGRIGVAISPANPERVWALVEAADGGLFRSDNGGRMWTRVNEQNILRQRAWYYAHIFADPQNADTIYALNVGMHKSIDGGKTFTNMNPPHGDNHGLWIAPNDPKRMIQSNDGGATITKDGGRTWSTVDNQPTAQFYRVALDQDFPYHIYGAQQDNSTVRIASRTAGPGITQADWYDVGGGESGWIAPDPRNSQIVYAGSYDGLITRQDKRTGQSRNLNAWPDNTMGYGVEAMKYRFQWSFPIVFSPHDPKALYIGSNVVHRTMNEGQSWEVISPDLTRNDKSKMGTSGGPITQDNTSVEYYCTIFTIMESPVAKGVIWTGSDDGLVHVTRDGGKKWDNVTPPGMPEWIRINSIDASSHDAGTAYVAATNYQLDDFRPYLYKTTDYGKTWKKIVNGIPDSAFTRVVREDPNRKGLLVAGTETGMYISFDDGENWKSFQLNLPITPITDMQFHKREKELVIGTEGRAFWVLDDVPMLYQAHDFAGTEDAKLFQPKDTYRFGGGGRGGGGGGRGGGPAVGENPPGGAVVNYWLKARPQGEVTMEFMDAAGKVVNKFSTREVPRPQVGPEGEEENPFRGAPPARLTAQAGLNRFVWNLRYPDATVFPGMILWAGSTTGPRVVPGKYTVRLTVDGKTQQQSFEVKKDPRLDTTPEDYAKQLSLSIQVRDKLSDTNDAVIRIRELRKQLDDYAKRDSKKVADAAKALNQKLTSVEEALYQTKNRASEDPLNYPIKLNNKLAHVLGVVQSSDDQPTQQSYMVYEDLATQVNSELKKLEVLMTADLAAFNKLIRDENVPAVQAPAKKGSQ</sequence>
<dbReference type="AlphaFoldDB" id="Q01QA7"/>
<accession>Q01QA7</accession>
<dbReference type="SUPFAM" id="SSF50939">
    <property type="entry name" value="Sialidases"/>
    <property type="match status" value="1"/>
</dbReference>
<feature type="domain" description="Sortilin N-terminal" evidence="3">
    <location>
        <begin position="117"/>
        <end position="241"/>
    </location>
</feature>
<proteinExistence type="predicted"/>
<dbReference type="STRING" id="234267.Acid_7252"/>
<dbReference type="GO" id="GO:0010411">
    <property type="term" value="P:xyloglucan metabolic process"/>
    <property type="evidence" value="ECO:0007669"/>
    <property type="project" value="TreeGrafter"/>
</dbReference>
<organism evidence="4">
    <name type="scientific">Solibacter usitatus (strain Ellin6076)</name>
    <dbReference type="NCBI Taxonomy" id="234267"/>
    <lineage>
        <taxon>Bacteria</taxon>
        <taxon>Pseudomonadati</taxon>
        <taxon>Acidobacteriota</taxon>
        <taxon>Terriglobia</taxon>
        <taxon>Bryobacterales</taxon>
        <taxon>Solibacteraceae</taxon>
        <taxon>Candidatus Solibacter</taxon>
    </lineage>
</organism>
<reference evidence="4" key="1">
    <citation type="submission" date="2006-10" db="EMBL/GenBank/DDBJ databases">
        <title>Complete sequence of Solibacter usitatus Ellin6076.</title>
        <authorList>
            <consortium name="US DOE Joint Genome Institute"/>
            <person name="Copeland A."/>
            <person name="Lucas S."/>
            <person name="Lapidus A."/>
            <person name="Barry K."/>
            <person name="Detter J.C."/>
            <person name="Glavina del Rio T."/>
            <person name="Hammon N."/>
            <person name="Israni S."/>
            <person name="Dalin E."/>
            <person name="Tice H."/>
            <person name="Pitluck S."/>
            <person name="Thompson L.S."/>
            <person name="Brettin T."/>
            <person name="Bruce D."/>
            <person name="Han C."/>
            <person name="Tapia R."/>
            <person name="Gilna P."/>
            <person name="Schmutz J."/>
            <person name="Larimer F."/>
            <person name="Land M."/>
            <person name="Hauser L."/>
            <person name="Kyrpides N."/>
            <person name="Mikhailova N."/>
            <person name="Janssen P.H."/>
            <person name="Kuske C.R."/>
            <person name="Richardson P."/>
        </authorList>
    </citation>
    <scope>NUCLEOTIDE SEQUENCE</scope>
    <source>
        <strain evidence="4">Ellin6076</strain>
    </source>
</reference>
<feature type="domain" description="Sortilin N-terminal" evidence="3">
    <location>
        <begin position="628"/>
        <end position="711"/>
    </location>
</feature>